<dbReference type="FunFam" id="3.80.10.10:FF:000386">
    <property type="entry name" value="Disease resistance protein RPS4"/>
    <property type="match status" value="1"/>
</dbReference>
<keyword evidence="3" id="KW-0611">Plant defense</keyword>
<evidence type="ECO:0000256" key="2">
    <source>
        <dbReference type="ARBA" id="ARBA00022737"/>
    </source>
</evidence>
<dbReference type="Gene3D" id="3.80.10.10">
    <property type="entry name" value="Ribonuclease Inhibitor"/>
    <property type="match status" value="2"/>
</dbReference>
<keyword evidence="1" id="KW-0433">Leucine-rich repeat</keyword>
<evidence type="ECO:0000259" key="4">
    <source>
        <dbReference type="Pfam" id="PF23286"/>
    </source>
</evidence>
<evidence type="ECO:0000313" key="6">
    <source>
        <dbReference type="Proteomes" id="UP001642260"/>
    </source>
</evidence>
<dbReference type="InterPro" id="IPR058546">
    <property type="entry name" value="RPS4B/Roq1-like_LRR"/>
</dbReference>
<keyword evidence="6" id="KW-1185">Reference proteome</keyword>
<dbReference type="InterPro" id="IPR044974">
    <property type="entry name" value="Disease_R_plants"/>
</dbReference>
<dbReference type="SUPFAM" id="SSF52058">
    <property type="entry name" value="L domain-like"/>
    <property type="match status" value="1"/>
</dbReference>
<accession>A0ABC8L4J6</accession>
<comment type="caution">
    <text evidence="5">The sequence shown here is derived from an EMBL/GenBank/DDBJ whole genome shotgun (WGS) entry which is preliminary data.</text>
</comment>
<proteinExistence type="predicted"/>
<organism evidence="5 6">
    <name type="scientific">Eruca vesicaria subsp. sativa</name>
    <name type="common">Garden rocket</name>
    <name type="synonym">Eruca sativa</name>
    <dbReference type="NCBI Taxonomy" id="29727"/>
    <lineage>
        <taxon>Eukaryota</taxon>
        <taxon>Viridiplantae</taxon>
        <taxon>Streptophyta</taxon>
        <taxon>Embryophyta</taxon>
        <taxon>Tracheophyta</taxon>
        <taxon>Spermatophyta</taxon>
        <taxon>Magnoliopsida</taxon>
        <taxon>eudicotyledons</taxon>
        <taxon>Gunneridae</taxon>
        <taxon>Pentapetalae</taxon>
        <taxon>rosids</taxon>
        <taxon>malvids</taxon>
        <taxon>Brassicales</taxon>
        <taxon>Brassicaceae</taxon>
        <taxon>Brassiceae</taxon>
        <taxon>Eruca</taxon>
    </lineage>
</organism>
<feature type="domain" description="Disease resistance protein RPS4B/Roq1-like leucine-rich repeats" evidence="4">
    <location>
        <begin position="142"/>
        <end position="349"/>
    </location>
</feature>
<sequence>MHKLLQQVGIQAIQRQEPWKRKILIDTDDILDVLEKDSGNRSLMGICFDISTIKDSIEISPKALKRMRNLQFLRIYNSRWDTNVRVHVPEDMDFPPRLKLLHWKEYPGTCLPHTLKPEHLVELSFVDSKLRHLWKGTQPLGNLKKLNLRSSYKLEELPDLSDATNLEILDVNYCQSLVEIHSSVGNLHKLEKLEMEYCGKLQVVPNLFNLASLEKVKIAGCYQLRKLPDISATPTMLSIVDTMLEEFAASVRLWSRLQSLAIVGSVLPREFLMPERNGADIERIPDCIKDLHELETLWIVGCPKLASLPELPRSLTGLMVSNCESLETLVPFPSDSQIQNIYFPNCFKLGPEARREIIQKSWRGCLPGRDIPAEYNHRAIGNSLTISSNVCDFKMCVIVSPKSEM</sequence>
<dbReference type="PANTHER" id="PTHR11017">
    <property type="entry name" value="LEUCINE-RICH REPEAT-CONTAINING PROTEIN"/>
    <property type="match status" value="1"/>
</dbReference>
<evidence type="ECO:0000256" key="3">
    <source>
        <dbReference type="ARBA" id="ARBA00022821"/>
    </source>
</evidence>
<gene>
    <name evidence="5" type="ORF">ERUC_LOCUS29431</name>
</gene>
<dbReference type="EMBL" id="CAKOAT010368487">
    <property type="protein sequence ID" value="CAH8363675.1"/>
    <property type="molecule type" value="Genomic_DNA"/>
</dbReference>
<reference evidence="5 6" key="1">
    <citation type="submission" date="2022-03" db="EMBL/GenBank/DDBJ databases">
        <authorList>
            <person name="Macdonald S."/>
            <person name="Ahmed S."/>
            <person name="Newling K."/>
        </authorList>
    </citation>
    <scope>NUCLEOTIDE SEQUENCE [LARGE SCALE GENOMIC DNA]</scope>
</reference>
<protein>
    <recommendedName>
        <fullName evidence="4">Disease resistance protein RPS4B/Roq1-like leucine-rich repeats domain-containing protein</fullName>
    </recommendedName>
</protein>
<evidence type="ECO:0000256" key="1">
    <source>
        <dbReference type="ARBA" id="ARBA00022614"/>
    </source>
</evidence>
<keyword evidence="2" id="KW-0677">Repeat</keyword>
<dbReference type="InterPro" id="IPR032675">
    <property type="entry name" value="LRR_dom_sf"/>
</dbReference>
<name>A0ABC8L4J6_ERUVS</name>
<evidence type="ECO:0000313" key="5">
    <source>
        <dbReference type="EMBL" id="CAH8363675.1"/>
    </source>
</evidence>
<dbReference type="PANTHER" id="PTHR11017:SF348">
    <property type="entry name" value="TIR DOMAIN-CONTAINING PROTEIN"/>
    <property type="match status" value="1"/>
</dbReference>
<dbReference type="AlphaFoldDB" id="A0ABC8L4J6"/>
<dbReference type="Pfam" id="PF23286">
    <property type="entry name" value="LRR_13"/>
    <property type="match status" value="1"/>
</dbReference>
<dbReference type="Proteomes" id="UP001642260">
    <property type="component" value="Unassembled WGS sequence"/>
</dbReference>